<reference evidence="12 13" key="1">
    <citation type="submission" date="2017-02" db="EMBL/GenBank/DDBJ databases">
        <authorList>
            <person name="Peterson S.W."/>
        </authorList>
    </citation>
    <scope>NUCLEOTIDE SEQUENCE [LARGE SCALE GENOMIC DNA]</scope>
    <source>
        <strain evidence="12 13">ATCC BAA-1030</strain>
    </source>
</reference>
<dbReference type="PANTHER" id="PTHR11361">
    <property type="entry name" value="DNA MISMATCH REPAIR PROTEIN MUTS FAMILY MEMBER"/>
    <property type="match status" value="1"/>
</dbReference>
<evidence type="ECO:0000256" key="5">
    <source>
        <dbReference type="ARBA" id="ARBA00022840"/>
    </source>
</evidence>
<organism evidence="12 13">
    <name type="scientific">Pilibacter termitis</name>
    <dbReference type="NCBI Taxonomy" id="263852"/>
    <lineage>
        <taxon>Bacteria</taxon>
        <taxon>Bacillati</taxon>
        <taxon>Bacillota</taxon>
        <taxon>Bacilli</taxon>
        <taxon>Lactobacillales</taxon>
        <taxon>Enterococcaceae</taxon>
        <taxon>Pilibacter</taxon>
    </lineage>
</organism>
<dbReference type="InterPro" id="IPR027417">
    <property type="entry name" value="P-loop_NTPase"/>
</dbReference>
<dbReference type="AlphaFoldDB" id="A0A1T4Q2C6"/>
<evidence type="ECO:0000313" key="13">
    <source>
        <dbReference type="Proteomes" id="UP000190328"/>
    </source>
</evidence>
<dbReference type="PANTHER" id="PTHR11361:SF34">
    <property type="entry name" value="DNA MISMATCH REPAIR PROTEIN MSH1, MITOCHONDRIAL"/>
    <property type="match status" value="1"/>
</dbReference>
<dbReference type="Gene3D" id="3.40.50.300">
    <property type="entry name" value="P-loop containing nucleotide triphosphate hydrolases"/>
    <property type="match status" value="1"/>
</dbReference>
<protein>
    <recommendedName>
        <fullName evidence="2 9">DNA mismatch repair protein MutS</fullName>
    </recommendedName>
</protein>
<evidence type="ECO:0000256" key="7">
    <source>
        <dbReference type="ARBA" id="ARBA00023204"/>
    </source>
</evidence>
<dbReference type="InterPro" id="IPR036187">
    <property type="entry name" value="DNA_mismatch_repair_MutS_sf"/>
</dbReference>
<accession>A0A1T4Q2C6</accession>
<dbReference type="GO" id="GO:0005829">
    <property type="term" value="C:cytosol"/>
    <property type="evidence" value="ECO:0007669"/>
    <property type="project" value="TreeGrafter"/>
</dbReference>
<proteinExistence type="inferred from homology"/>
<dbReference type="Pfam" id="PF01624">
    <property type="entry name" value="MutS_I"/>
    <property type="match status" value="1"/>
</dbReference>
<dbReference type="InterPro" id="IPR007861">
    <property type="entry name" value="DNA_mismatch_repair_MutS_clamp"/>
</dbReference>
<dbReference type="HAMAP" id="MF_00096">
    <property type="entry name" value="MutS"/>
    <property type="match status" value="1"/>
</dbReference>
<dbReference type="STRING" id="263852.SAMN02745116_02022"/>
<dbReference type="Gene3D" id="3.40.1170.10">
    <property type="entry name" value="DNA repair protein MutS, domain I"/>
    <property type="match status" value="1"/>
</dbReference>
<dbReference type="CDD" id="cd03284">
    <property type="entry name" value="ABC_MutS1"/>
    <property type="match status" value="1"/>
</dbReference>
<dbReference type="FunFam" id="3.40.1170.10:FF:000001">
    <property type="entry name" value="DNA mismatch repair protein MutS"/>
    <property type="match status" value="1"/>
</dbReference>
<feature type="domain" description="DNA mismatch repair proteins mutS family" evidence="11">
    <location>
        <begin position="683"/>
        <end position="699"/>
    </location>
</feature>
<dbReference type="SMART" id="SM00533">
    <property type="entry name" value="MUTSd"/>
    <property type="match status" value="1"/>
</dbReference>
<name>A0A1T4Q2C6_9ENTE</name>
<dbReference type="InterPro" id="IPR017261">
    <property type="entry name" value="DNA_mismatch_repair_MutS/MSH"/>
</dbReference>
<sequence>MKEKISPGMQQYLDIKANYPDAFLLFRMGDFYELFYDDALKAGQILELTVTSRNKNAEKPIPMAGVPYHSAKGYIDTLVENGYKVAIAEQMEDPKQAVGVVRREVVQVITPGTQVAQTENGKAENNYITALFSDTSGKFGFAYADLATGELKATHLENEEAVLNEASALQTKEMILSCAISDELKDNLTTRLQLVFSEQEKILELDEITHLTENLKEPLMLQATNALLSYLHATQMRKLSHLEIAQVYQTRHFLSMDHFSKYNLELTSSIRTGKKHGTLFWLLDETKTAMGSRLLKQWITRPLLSMEKIFNRQNGVESLLNSFFERSEIQDSLKGVYDLERLSGRVAFGHVNAKDLLQLKNSLEQIPRLQAILESINTGEWNDLLAEMDACPDLVDLIQQAIDENAPASITEGNIIKTGYNATLDEYREAMQNGSRWILELEEKERNATGIKTLRIDYNRKDGYFFHVTNSNLSMMKEFDYFYRKATLKNSERYGTEELAKLERVILEATDKSVDLEYQLFLDIRKIVETHITRLKRTAAAVATLDSLASLATVAENYSYKRPTLVPNGRTLEIIDGRHPVVERVLGNNEYIPNSIKMNEATNLLLITGPNMSGKSTYMRQLALTVIMAQIGSFVPAERAVIPLFDKIFTRIGASDDLISGQSTFMVEMMEANQALRHATAQSLILFDELGRGTATYDGMALAQAIIEYIHDNIHAKTLFSTHYHELTALSDSLGELKNVHVGAVEKDGVVHFLHKMMDGAADKSYGIHVAKIAGLPVDLLERAASILSHLENNEQKELPNKPTEEIAQLSLFQEISTEEIGVVDTIKKLNLLEMTPLDALNTLYELQKMI</sequence>
<comment type="function">
    <text evidence="8 9">This protein is involved in the repair of mismatches in DNA. It is possible that it carries out the mismatch recognition step. This protein has a weak ATPase activity.</text>
</comment>
<evidence type="ECO:0000259" key="11">
    <source>
        <dbReference type="PROSITE" id="PS00486"/>
    </source>
</evidence>
<dbReference type="Proteomes" id="UP000190328">
    <property type="component" value="Unassembled WGS sequence"/>
</dbReference>
<evidence type="ECO:0000256" key="10">
    <source>
        <dbReference type="RuleBase" id="RU003756"/>
    </source>
</evidence>
<evidence type="ECO:0000256" key="4">
    <source>
        <dbReference type="ARBA" id="ARBA00022763"/>
    </source>
</evidence>
<dbReference type="InterPro" id="IPR036678">
    <property type="entry name" value="MutS_con_dom_sf"/>
</dbReference>
<dbReference type="InterPro" id="IPR007860">
    <property type="entry name" value="DNA_mmatch_repair_MutS_con_dom"/>
</dbReference>
<evidence type="ECO:0000256" key="1">
    <source>
        <dbReference type="ARBA" id="ARBA00006271"/>
    </source>
</evidence>
<dbReference type="Pfam" id="PF00488">
    <property type="entry name" value="MutS_V"/>
    <property type="match status" value="1"/>
</dbReference>
<dbReference type="InterPro" id="IPR000432">
    <property type="entry name" value="DNA_mismatch_repair_MutS_C"/>
</dbReference>
<dbReference type="GO" id="GO:0006298">
    <property type="term" value="P:mismatch repair"/>
    <property type="evidence" value="ECO:0007669"/>
    <property type="project" value="UniProtKB-UniRule"/>
</dbReference>
<dbReference type="PIRSF" id="PIRSF037677">
    <property type="entry name" value="DNA_mis_repair_Msh6"/>
    <property type="match status" value="1"/>
</dbReference>
<dbReference type="InterPro" id="IPR007695">
    <property type="entry name" value="DNA_mismatch_repair_MutS-lik_N"/>
</dbReference>
<dbReference type="Gene3D" id="1.10.1420.10">
    <property type="match status" value="2"/>
</dbReference>
<dbReference type="SUPFAM" id="SSF48334">
    <property type="entry name" value="DNA repair protein MutS, domain III"/>
    <property type="match status" value="1"/>
</dbReference>
<keyword evidence="6 9" id="KW-0238">DNA-binding</keyword>
<dbReference type="FunFam" id="3.40.50.300:FF:000896">
    <property type="entry name" value="DNA mismatch repair protein MutS"/>
    <property type="match status" value="1"/>
</dbReference>
<evidence type="ECO:0000256" key="6">
    <source>
        <dbReference type="ARBA" id="ARBA00023125"/>
    </source>
</evidence>
<evidence type="ECO:0000256" key="3">
    <source>
        <dbReference type="ARBA" id="ARBA00022741"/>
    </source>
</evidence>
<dbReference type="InterPro" id="IPR005748">
    <property type="entry name" value="DNA_mismatch_repair_MutS"/>
</dbReference>
<dbReference type="InterPro" id="IPR016151">
    <property type="entry name" value="DNA_mismatch_repair_MutS_N"/>
</dbReference>
<dbReference type="Pfam" id="PF05190">
    <property type="entry name" value="MutS_IV"/>
    <property type="match status" value="1"/>
</dbReference>
<dbReference type="Pfam" id="PF05192">
    <property type="entry name" value="MutS_III"/>
    <property type="match status" value="1"/>
</dbReference>
<comment type="similarity">
    <text evidence="1 9 10">Belongs to the DNA mismatch repair MutS family.</text>
</comment>
<gene>
    <name evidence="9" type="primary">mutS</name>
    <name evidence="12" type="ORF">SAMN02745116_02022</name>
</gene>
<evidence type="ECO:0000256" key="2">
    <source>
        <dbReference type="ARBA" id="ARBA00021982"/>
    </source>
</evidence>
<keyword evidence="7 9" id="KW-0234">DNA repair</keyword>
<dbReference type="SUPFAM" id="SSF53150">
    <property type="entry name" value="DNA repair protein MutS, domain II"/>
    <property type="match status" value="1"/>
</dbReference>
<evidence type="ECO:0000256" key="9">
    <source>
        <dbReference type="HAMAP-Rule" id="MF_00096"/>
    </source>
</evidence>
<dbReference type="InterPro" id="IPR045076">
    <property type="entry name" value="MutS"/>
</dbReference>
<dbReference type="PROSITE" id="PS00486">
    <property type="entry name" value="DNA_MISMATCH_REPAIR_2"/>
    <property type="match status" value="1"/>
</dbReference>
<keyword evidence="13" id="KW-1185">Reference proteome</keyword>
<keyword evidence="5 9" id="KW-0067">ATP-binding</keyword>
<dbReference type="SUPFAM" id="SSF55271">
    <property type="entry name" value="DNA repair protein MutS, domain I"/>
    <property type="match status" value="1"/>
</dbReference>
<keyword evidence="4 9" id="KW-0227">DNA damage</keyword>
<dbReference type="InterPro" id="IPR007696">
    <property type="entry name" value="DNA_mismatch_repair_MutS_core"/>
</dbReference>
<dbReference type="GO" id="GO:0140664">
    <property type="term" value="F:ATP-dependent DNA damage sensor activity"/>
    <property type="evidence" value="ECO:0007669"/>
    <property type="project" value="InterPro"/>
</dbReference>
<dbReference type="GO" id="GO:0003684">
    <property type="term" value="F:damaged DNA binding"/>
    <property type="evidence" value="ECO:0007669"/>
    <property type="project" value="UniProtKB-UniRule"/>
</dbReference>
<dbReference type="SUPFAM" id="SSF52540">
    <property type="entry name" value="P-loop containing nucleoside triphosphate hydrolases"/>
    <property type="match status" value="1"/>
</dbReference>
<dbReference type="EMBL" id="FUXI01000025">
    <property type="protein sequence ID" value="SJZ97661.1"/>
    <property type="molecule type" value="Genomic_DNA"/>
</dbReference>
<dbReference type="Pfam" id="PF05188">
    <property type="entry name" value="MutS_II"/>
    <property type="match status" value="1"/>
</dbReference>
<dbReference type="FunFam" id="1.10.1420.10:FF:000001">
    <property type="entry name" value="DNA mismatch repair protein MutS"/>
    <property type="match status" value="1"/>
</dbReference>
<dbReference type="NCBIfam" id="TIGR01070">
    <property type="entry name" value="mutS1"/>
    <property type="match status" value="1"/>
</dbReference>
<dbReference type="NCBIfam" id="NF003810">
    <property type="entry name" value="PRK05399.1"/>
    <property type="match status" value="1"/>
</dbReference>
<dbReference type="Gene3D" id="3.30.420.110">
    <property type="entry name" value="MutS, connector domain"/>
    <property type="match status" value="1"/>
</dbReference>
<keyword evidence="3 9" id="KW-0547">Nucleotide-binding</keyword>
<evidence type="ECO:0000256" key="8">
    <source>
        <dbReference type="ARBA" id="ARBA00024647"/>
    </source>
</evidence>
<feature type="binding site" evidence="9">
    <location>
        <begin position="609"/>
        <end position="616"/>
    </location>
    <ligand>
        <name>ATP</name>
        <dbReference type="ChEBI" id="CHEBI:30616"/>
    </ligand>
</feature>
<dbReference type="GO" id="GO:0005524">
    <property type="term" value="F:ATP binding"/>
    <property type="evidence" value="ECO:0007669"/>
    <property type="project" value="UniProtKB-UniRule"/>
</dbReference>
<dbReference type="SMART" id="SM00534">
    <property type="entry name" value="MUTSac"/>
    <property type="match status" value="1"/>
</dbReference>
<evidence type="ECO:0000313" key="12">
    <source>
        <dbReference type="EMBL" id="SJZ97661.1"/>
    </source>
</evidence>
<dbReference type="GO" id="GO:0030983">
    <property type="term" value="F:mismatched DNA binding"/>
    <property type="evidence" value="ECO:0007669"/>
    <property type="project" value="InterPro"/>
</dbReference>